<feature type="compositionally biased region" description="Basic and acidic residues" evidence="2">
    <location>
        <begin position="1216"/>
        <end position="1225"/>
    </location>
</feature>
<dbReference type="AlphaFoldDB" id="A0A196S4S6"/>
<feature type="region of interest" description="Disordered" evidence="2">
    <location>
        <begin position="513"/>
        <end position="585"/>
    </location>
</feature>
<evidence type="ECO:0000256" key="1">
    <source>
        <dbReference type="SAM" id="Coils"/>
    </source>
</evidence>
<proteinExistence type="predicted"/>
<feature type="region of interest" description="Disordered" evidence="2">
    <location>
        <begin position="1211"/>
        <end position="1231"/>
    </location>
</feature>
<evidence type="ECO:0000313" key="4">
    <source>
        <dbReference type="Proteomes" id="UP000078348"/>
    </source>
</evidence>
<feature type="compositionally biased region" description="Low complexity" evidence="2">
    <location>
        <begin position="1109"/>
        <end position="1121"/>
    </location>
</feature>
<gene>
    <name evidence="3" type="ORF">AV274_6233</name>
</gene>
<dbReference type="OrthoDB" id="195309at2759"/>
<keyword evidence="1" id="KW-0175">Coiled coil</keyword>
<keyword evidence="4" id="KW-1185">Reference proteome</keyword>
<comment type="caution">
    <text evidence="3">The sequence shown here is derived from an EMBL/GenBank/DDBJ whole genome shotgun (WGS) entry which is preliminary data.</text>
</comment>
<dbReference type="SUPFAM" id="SSF48371">
    <property type="entry name" value="ARM repeat"/>
    <property type="match status" value="1"/>
</dbReference>
<dbReference type="EMBL" id="LXWW01000563">
    <property type="protein sequence ID" value="OAO12098.1"/>
    <property type="molecule type" value="Genomic_DNA"/>
</dbReference>
<dbReference type="InterPro" id="IPR024095">
    <property type="entry name" value="Vesicle_P115"/>
</dbReference>
<dbReference type="PANTHER" id="PTHR10013:SF0">
    <property type="entry name" value="GENERAL VESICULAR TRANSPORT FACTOR P115"/>
    <property type="match status" value="1"/>
</dbReference>
<dbReference type="Gene3D" id="1.10.287.1490">
    <property type="match status" value="1"/>
</dbReference>
<name>A0A196S4S6_BLAHN</name>
<dbReference type="PANTHER" id="PTHR10013">
    <property type="entry name" value="GENERAL VESICULAR TRANSPORT FACTOR P115"/>
    <property type="match status" value="1"/>
</dbReference>
<organism evidence="3 4">
    <name type="scientific">Blastocystis sp. subtype 1 (strain ATCC 50177 / NandII)</name>
    <dbReference type="NCBI Taxonomy" id="478820"/>
    <lineage>
        <taxon>Eukaryota</taxon>
        <taxon>Sar</taxon>
        <taxon>Stramenopiles</taxon>
        <taxon>Bigyra</taxon>
        <taxon>Opalozoa</taxon>
        <taxon>Opalinata</taxon>
        <taxon>Blastocystidae</taxon>
        <taxon>Blastocystis</taxon>
    </lineage>
</organism>
<feature type="region of interest" description="Disordered" evidence="2">
    <location>
        <begin position="1066"/>
        <end position="1121"/>
    </location>
</feature>
<dbReference type="InterPro" id="IPR011989">
    <property type="entry name" value="ARM-like"/>
</dbReference>
<evidence type="ECO:0000256" key="2">
    <source>
        <dbReference type="SAM" id="MobiDB-lite"/>
    </source>
</evidence>
<dbReference type="Proteomes" id="UP000078348">
    <property type="component" value="Unassembled WGS sequence"/>
</dbReference>
<reference evidence="3 4" key="1">
    <citation type="submission" date="2016-05" db="EMBL/GenBank/DDBJ databases">
        <title>Nuclear genome of Blastocystis sp. subtype 1 NandII.</title>
        <authorList>
            <person name="Gentekaki E."/>
            <person name="Curtis B."/>
            <person name="Stairs C."/>
            <person name="Eme L."/>
            <person name="Herman E."/>
            <person name="Klimes V."/>
            <person name="Arias M.C."/>
            <person name="Elias M."/>
            <person name="Hilliou F."/>
            <person name="Klute M."/>
            <person name="Malik S.-B."/>
            <person name="Pightling A."/>
            <person name="Rachubinski R."/>
            <person name="Salas D."/>
            <person name="Schlacht A."/>
            <person name="Suga H."/>
            <person name="Archibald J."/>
            <person name="Ball S.G."/>
            <person name="Clark G."/>
            <person name="Dacks J."/>
            <person name="Van Der Giezen M."/>
            <person name="Tsaousis A."/>
            <person name="Roger A."/>
        </authorList>
    </citation>
    <scope>NUCLEOTIDE SEQUENCE [LARGE SCALE GENOMIC DNA]</scope>
    <source>
        <strain evidence="4">ATCC 50177 / NandII</strain>
    </source>
</reference>
<dbReference type="GO" id="GO:0048193">
    <property type="term" value="P:Golgi vesicle transport"/>
    <property type="evidence" value="ECO:0007669"/>
    <property type="project" value="InterPro"/>
</dbReference>
<feature type="coiled-coil region" evidence="1">
    <location>
        <begin position="798"/>
        <end position="1032"/>
    </location>
</feature>
<accession>A0A196S4S6</accession>
<feature type="compositionally biased region" description="Low complexity" evidence="2">
    <location>
        <begin position="1089"/>
        <end position="1098"/>
    </location>
</feature>
<dbReference type="Gene3D" id="1.25.10.10">
    <property type="entry name" value="Leucine-rich Repeat Variant"/>
    <property type="match status" value="1"/>
</dbReference>
<feature type="compositionally biased region" description="Basic and acidic residues" evidence="2">
    <location>
        <begin position="513"/>
        <end position="558"/>
    </location>
</feature>
<feature type="region of interest" description="Disordered" evidence="2">
    <location>
        <begin position="1040"/>
        <end position="1059"/>
    </location>
</feature>
<evidence type="ECO:0000313" key="3">
    <source>
        <dbReference type="EMBL" id="OAO12098.1"/>
    </source>
</evidence>
<protein>
    <submittedName>
        <fullName evidence="3">Intracellular protein transport protein</fullName>
    </submittedName>
</protein>
<dbReference type="InterPro" id="IPR016024">
    <property type="entry name" value="ARM-type_fold"/>
</dbReference>
<feature type="compositionally biased region" description="Basic and acidic residues" evidence="2">
    <location>
        <begin position="566"/>
        <end position="580"/>
    </location>
</feature>
<dbReference type="STRING" id="478820.A0A196S4S6"/>
<feature type="compositionally biased region" description="Low complexity" evidence="2">
    <location>
        <begin position="1049"/>
        <end position="1059"/>
    </location>
</feature>
<sequence length="1272" mass="142816">MPKLLDKRQSASDLFDAIKEAPDSVPSSVIPRLLGILGEGIDDEEILQKILDILLFLTELKQVENNEILLIENVSTLLCENSYVEILLSLFDSPDVFTRISAIQILKNCIAVNQSIVEKSILGCPMGLQKLVDVLRDNREEVRNEMLLLLRSLTRRNQEICKFIAFQDGYDILIAILRKESGTIARDCLHIIYNMVANSVLTLKLFSQRPFLLAIIDVLSVSDIVSASSAEPSPRPDVSLLPAEALSDHIIDLTKYDELERVNNMDIQCYQFAVSILELVMTLEPYKDDAERLQIAQPIVEQNRSVLHANPQYIFNLLYFTLYQVRQQAPAEADAAEAQPEPCEHSKDDLLDIATRCEPLLALAFQVATDDSLLKDVLQVTLRTVDGLSDVLSVLVEGLLQSDVRHVDEVGLYEDCSVYVRLFGALFKCNAELKRYLIHKDSACGEVLKEAFLRSVTTLLACEDAAAMNEFVLTSSVYLRCCEEQSDAFLELIATDEEAVAIRKLLEAGPAVSEEREPAVVEKPTVAEEAKAEEAKAEKEKAEEANAEKEKPEEAKAEEVEEEVKEEEKEEGKVEEKEEVSQTEPTNTSSTYLWCLLLEVSLGSRHTIVPHLTRLLLQAFSHQTAPSDIALTHLPLLTRLLQAVKTEEQRGDFHAAAFDVQLRAYLHLFSALAFSPASVRPYTALLEQTLGLETVCCLALRFFYLARVRAIVKAGTTNGLSAIAVDRPFVELMERVYHRFKNALFDYYLGSAPAGDEETALVINNYKELIRIQDADQRLLQLVQMAAGGAGIEQVEEFASKDKELEALAKKVTELEQDVFDWKGRFSEKEEALRARDQAFEQVEYELEEARRQHAAAEAARAELAAKEEKEAETHEQEMSGMLQSLNKKEEQLRELNESADHLEAVIRELRAELQRNQTEAKDTAAAYEAQLAKARQELGAAQASSAQLEKRVGSLNRDYAAVEEELEETKKTVVELMGRREHTRDQTRELERERKEKEALRAELEKVKKGRDDLEVMLNEVLESKKNLEGLVRALTPQTLSPRAVSPEEGAAQEEPVAEQAIEEEKEQMVEEQTTEEPTAEKVEEQQPEQPTEQMGEQTEEKMEEQQMEQPTPEPETQTPMQEVTAQDFFAAPSPFMNKKKSDFPVCSSFIRSADVVLSTPFPRGVLHSELCSDSLLLWREKTVPKQFHSLSRFGRFVVWTVARSTGIPASGNHPIEESSKTSEHGSSGELSFAGVKDTHFRSSLSGKQTCRYWLCSYLCSVVPIGTSSAV</sequence>